<evidence type="ECO:0000313" key="3">
    <source>
        <dbReference type="Proteomes" id="UP001487296"/>
    </source>
</evidence>
<dbReference type="PANTHER" id="PTHR37841:SF1">
    <property type="entry name" value="DUF3298 DOMAIN-CONTAINING PROTEIN"/>
    <property type="match status" value="1"/>
</dbReference>
<dbReference type="Proteomes" id="UP001487296">
    <property type="component" value="Unassembled WGS sequence"/>
</dbReference>
<accession>A0ABV1FTR3</accession>
<protein>
    <submittedName>
        <fullName evidence="2">WG repeat-containing protein</fullName>
    </submittedName>
</protein>
<gene>
    <name evidence="2" type="ORF">AAAT34_11960</name>
</gene>
<dbReference type="PANTHER" id="PTHR37841">
    <property type="entry name" value="GLR2918 PROTEIN"/>
    <property type="match status" value="1"/>
</dbReference>
<feature type="signal peptide" evidence="1">
    <location>
        <begin position="1"/>
        <end position="19"/>
    </location>
</feature>
<dbReference type="PROSITE" id="PS51257">
    <property type="entry name" value="PROKAR_LIPOPROTEIN"/>
    <property type="match status" value="1"/>
</dbReference>
<dbReference type="RefSeq" id="WP_215760835.1">
    <property type="nucleotide sequence ID" value="NZ_JAHKBE010000080.1"/>
</dbReference>
<evidence type="ECO:0000313" key="2">
    <source>
        <dbReference type="EMBL" id="MEQ2487750.1"/>
    </source>
</evidence>
<keyword evidence="1" id="KW-0732">Signal</keyword>
<name>A0ABV1FTR3_9BACT</name>
<proteinExistence type="predicted"/>
<comment type="caution">
    <text evidence="2">The sequence shown here is derived from an EMBL/GenBank/DDBJ whole genome shotgun (WGS) entry which is preliminary data.</text>
</comment>
<dbReference type="EMBL" id="JBBNFP010000076">
    <property type="protein sequence ID" value="MEQ2487750.1"/>
    <property type="molecule type" value="Genomic_DNA"/>
</dbReference>
<evidence type="ECO:0000256" key="1">
    <source>
        <dbReference type="SAM" id="SignalP"/>
    </source>
</evidence>
<reference evidence="2 3" key="1">
    <citation type="submission" date="2024-04" db="EMBL/GenBank/DDBJ databases">
        <title>Human intestinal bacterial collection.</title>
        <authorList>
            <person name="Pauvert C."/>
            <person name="Hitch T.C.A."/>
            <person name="Clavel T."/>
        </authorList>
    </citation>
    <scope>NUCLEOTIDE SEQUENCE [LARGE SCALE GENOMIC DNA]</scope>
    <source>
        <strain evidence="2 3">CLA-AA-H145</strain>
    </source>
</reference>
<organism evidence="2 3">
    <name type="scientific">Hallella faecis</name>
    <dbReference type="NCBI Taxonomy" id="2841596"/>
    <lineage>
        <taxon>Bacteria</taxon>
        <taxon>Pseudomonadati</taxon>
        <taxon>Bacteroidota</taxon>
        <taxon>Bacteroidia</taxon>
        <taxon>Bacteroidales</taxon>
        <taxon>Prevotellaceae</taxon>
        <taxon>Hallella</taxon>
    </lineage>
</organism>
<keyword evidence="3" id="KW-1185">Reference proteome</keyword>
<feature type="chain" id="PRO_5047182646" evidence="1">
    <location>
        <begin position="20"/>
        <end position="430"/>
    </location>
</feature>
<dbReference type="Pfam" id="PF14903">
    <property type="entry name" value="WG_beta_rep"/>
    <property type="match status" value="4"/>
</dbReference>
<dbReference type="InterPro" id="IPR032774">
    <property type="entry name" value="WG_beta_rep"/>
</dbReference>
<sequence>MVKKIIFLGLIVLSTLASCNHSDINLYRIQENGLYGFIDSTGTVVIEPQYKYVSSFNLYGYATVITEYSLKTEQGKYGGLDTLLHVKYGFIDKSNTLVVDTVHTLDLSATQLQQMGLHQIYKKYSEKFINGALGFNDIIDGKAIQIRAGQHLVQNSRTRLIGYMNLSGDTTIAAKYNACNPFYGGVASVLMVREIPTANNLIESLNSVILIDSLGKVLTKDKYFIIPNFSGVENSWSCKLMLDETNNPDFVWLLLDKNGRVCSDSIRCTRVYNADSDYYIWQQSLFDTPFYSYINKKGSFLTDFDHGGTISLSNEAFTDVTSFTDTIAGVKVRYGDTPCWTFVNKEFDFISQPFDSVSFFSEGLVAVKEFSTGKTNSKWGFVDRHFKEVIPYKYDKVGTFIKGLAYFKIGGIEGYINKSGKVVWHHTVKN</sequence>